<feature type="domain" description="MTTase N-terminal" evidence="10">
    <location>
        <begin position="1"/>
        <end position="115"/>
    </location>
</feature>
<gene>
    <name evidence="8 12" type="primary">rimO</name>
    <name evidence="12" type="ORF">ENQ20_01780</name>
</gene>
<dbReference type="InterPro" id="IPR038135">
    <property type="entry name" value="Methylthiotransferase_N_sf"/>
</dbReference>
<dbReference type="FunFam" id="3.80.30.20:FF:000001">
    <property type="entry name" value="tRNA-2-methylthio-N(6)-dimethylallyladenosine synthase 2"/>
    <property type="match status" value="1"/>
</dbReference>
<evidence type="ECO:0000256" key="3">
    <source>
        <dbReference type="ARBA" id="ARBA00022679"/>
    </source>
</evidence>
<dbReference type="InterPro" id="IPR013848">
    <property type="entry name" value="Methylthiotransferase_N"/>
</dbReference>
<dbReference type="InterPro" id="IPR012340">
    <property type="entry name" value="NA-bd_OB-fold"/>
</dbReference>
<dbReference type="GO" id="GO:0035600">
    <property type="term" value="P:tRNA methylthiolation"/>
    <property type="evidence" value="ECO:0007669"/>
    <property type="project" value="UniProtKB-ARBA"/>
</dbReference>
<feature type="domain" description="TRAM" evidence="9">
    <location>
        <begin position="398"/>
        <end position="470"/>
    </location>
</feature>
<dbReference type="SFLD" id="SFLDS00029">
    <property type="entry name" value="Radical_SAM"/>
    <property type="match status" value="1"/>
</dbReference>
<keyword evidence="2 8" id="KW-0963">Cytoplasm</keyword>
<evidence type="ECO:0000259" key="9">
    <source>
        <dbReference type="PROSITE" id="PS50926"/>
    </source>
</evidence>
<dbReference type="SFLD" id="SFLDF00274">
    <property type="entry name" value="ribosomal_protein_S12_methylth"/>
    <property type="match status" value="1"/>
</dbReference>
<feature type="domain" description="Radical SAM core" evidence="11">
    <location>
        <begin position="163"/>
        <end position="395"/>
    </location>
</feature>
<dbReference type="GO" id="GO:0035599">
    <property type="term" value="F:aspartic acid methylthiotransferase activity"/>
    <property type="evidence" value="ECO:0007669"/>
    <property type="project" value="TreeGrafter"/>
</dbReference>
<dbReference type="SFLD" id="SFLDG01061">
    <property type="entry name" value="methylthiotransferase"/>
    <property type="match status" value="1"/>
</dbReference>
<dbReference type="InterPro" id="IPR007197">
    <property type="entry name" value="rSAM"/>
</dbReference>
<dbReference type="Gene3D" id="3.80.30.20">
    <property type="entry name" value="tm_1862 like domain"/>
    <property type="match status" value="1"/>
</dbReference>
<dbReference type="EMBL" id="DSMG01000023">
    <property type="protein sequence ID" value="HDX30205.1"/>
    <property type="molecule type" value="Genomic_DNA"/>
</dbReference>
<dbReference type="GO" id="GO:0005840">
    <property type="term" value="C:ribosome"/>
    <property type="evidence" value="ECO:0007669"/>
    <property type="project" value="UniProtKB-KW"/>
</dbReference>
<name>A0A7C1JMU4_9CHLR</name>
<proteinExistence type="inferred from homology"/>
<keyword evidence="6 8" id="KW-0408">Iron</keyword>
<evidence type="ECO:0000256" key="5">
    <source>
        <dbReference type="ARBA" id="ARBA00022723"/>
    </source>
</evidence>
<dbReference type="HAMAP" id="MF_01865">
    <property type="entry name" value="MTTase_RimO"/>
    <property type="match status" value="1"/>
</dbReference>
<feature type="binding site" evidence="8">
    <location>
        <position position="184"/>
    </location>
    <ligand>
        <name>[4Fe-4S] cluster</name>
        <dbReference type="ChEBI" id="CHEBI:49883"/>
        <label>2</label>
        <note>4Fe-4S-S-AdoMet</note>
    </ligand>
</feature>
<dbReference type="PROSITE" id="PS01278">
    <property type="entry name" value="MTTASE_RADICAL"/>
    <property type="match status" value="1"/>
</dbReference>
<comment type="catalytic activity">
    <reaction evidence="8">
        <text>L-aspartate(89)-[ribosomal protein uS12]-hydrogen + (sulfur carrier)-SH + AH2 + 2 S-adenosyl-L-methionine = 3-methylsulfanyl-L-aspartate(89)-[ribosomal protein uS12]-hydrogen + (sulfur carrier)-H + 5'-deoxyadenosine + L-methionine + A + S-adenosyl-L-homocysteine + 2 H(+)</text>
        <dbReference type="Rhea" id="RHEA:37087"/>
        <dbReference type="Rhea" id="RHEA-COMP:10460"/>
        <dbReference type="Rhea" id="RHEA-COMP:10461"/>
        <dbReference type="Rhea" id="RHEA-COMP:14737"/>
        <dbReference type="Rhea" id="RHEA-COMP:14739"/>
        <dbReference type="ChEBI" id="CHEBI:13193"/>
        <dbReference type="ChEBI" id="CHEBI:15378"/>
        <dbReference type="ChEBI" id="CHEBI:17319"/>
        <dbReference type="ChEBI" id="CHEBI:17499"/>
        <dbReference type="ChEBI" id="CHEBI:29917"/>
        <dbReference type="ChEBI" id="CHEBI:29961"/>
        <dbReference type="ChEBI" id="CHEBI:57844"/>
        <dbReference type="ChEBI" id="CHEBI:57856"/>
        <dbReference type="ChEBI" id="CHEBI:59789"/>
        <dbReference type="ChEBI" id="CHEBI:64428"/>
        <dbReference type="ChEBI" id="CHEBI:73599"/>
        <dbReference type="EC" id="2.8.4.4"/>
    </reaction>
</comment>
<evidence type="ECO:0000256" key="2">
    <source>
        <dbReference type="ARBA" id="ARBA00022490"/>
    </source>
</evidence>
<dbReference type="Pfam" id="PF00919">
    <property type="entry name" value="UPF0004"/>
    <property type="match status" value="1"/>
</dbReference>
<protein>
    <recommendedName>
        <fullName evidence="8">Ribosomal protein uS12 methylthiotransferase RimO</fullName>
        <shortName evidence="8">uS12 MTTase</shortName>
        <shortName evidence="8">uS12 methylthiotransferase</shortName>
        <ecNumber evidence="8">2.8.4.4</ecNumber>
    </recommendedName>
    <alternativeName>
        <fullName evidence="8">Ribosomal protein uS12 (aspartate-C(3))-methylthiotransferase</fullName>
    </alternativeName>
    <alternativeName>
        <fullName evidence="8">Ribosome maturation factor RimO</fullName>
    </alternativeName>
</protein>
<dbReference type="NCBIfam" id="TIGR00089">
    <property type="entry name" value="MiaB/RimO family radical SAM methylthiotransferase"/>
    <property type="match status" value="1"/>
</dbReference>
<keyword evidence="5 8" id="KW-0479">Metal-binding</keyword>
<dbReference type="InterPro" id="IPR020612">
    <property type="entry name" value="Methylthiotransferase_CS"/>
</dbReference>
<dbReference type="PANTHER" id="PTHR43837:SF1">
    <property type="entry name" value="RIBOSOMAL PROTEIN US12 METHYLTHIOTRANSFERASE RIMO"/>
    <property type="match status" value="1"/>
</dbReference>
<feature type="binding site" evidence="8">
    <location>
        <position position="10"/>
    </location>
    <ligand>
        <name>[4Fe-4S] cluster</name>
        <dbReference type="ChEBI" id="CHEBI:49883"/>
        <label>1</label>
    </ligand>
</feature>
<evidence type="ECO:0000313" key="12">
    <source>
        <dbReference type="EMBL" id="HDX30205.1"/>
    </source>
</evidence>
<dbReference type="Gene3D" id="2.40.50.140">
    <property type="entry name" value="Nucleic acid-binding proteins"/>
    <property type="match status" value="1"/>
</dbReference>
<comment type="subcellular location">
    <subcellularLocation>
        <location evidence="8">Cytoplasm</location>
    </subcellularLocation>
</comment>
<dbReference type="PROSITE" id="PS51918">
    <property type="entry name" value="RADICAL_SAM"/>
    <property type="match status" value="1"/>
</dbReference>
<evidence type="ECO:0000256" key="7">
    <source>
        <dbReference type="ARBA" id="ARBA00023014"/>
    </source>
</evidence>
<feature type="binding site" evidence="8">
    <location>
        <position position="177"/>
    </location>
    <ligand>
        <name>[4Fe-4S] cluster</name>
        <dbReference type="ChEBI" id="CHEBI:49883"/>
        <label>2</label>
        <note>4Fe-4S-S-AdoMet</note>
    </ligand>
</feature>
<keyword evidence="1 8" id="KW-0004">4Fe-4S</keyword>
<dbReference type="PROSITE" id="PS51449">
    <property type="entry name" value="MTTASE_N"/>
    <property type="match status" value="1"/>
</dbReference>
<evidence type="ECO:0000259" key="10">
    <source>
        <dbReference type="PROSITE" id="PS51449"/>
    </source>
</evidence>
<dbReference type="InterPro" id="IPR005840">
    <property type="entry name" value="Ribosomal_uS12_MeSTrfase_RimO"/>
</dbReference>
<dbReference type="GO" id="GO:0005829">
    <property type="term" value="C:cytosol"/>
    <property type="evidence" value="ECO:0007669"/>
    <property type="project" value="TreeGrafter"/>
</dbReference>
<dbReference type="SFLD" id="SFLDG01082">
    <property type="entry name" value="B12-binding_domain_containing"/>
    <property type="match status" value="1"/>
</dbReference>
<evidence type="ECO:0000256" key="6">
    <source>
        <dbReference type="ARBA" id="ARBA00023004"/>
    </source>
</evidence>
<dbReference type="Pfam" id="PF04055">
    <property type="entry name" value="Radical_SAM"/>
    <property type="match status" value="1"/>
</dbReference>
<accession>A0A7C1JMU4</accession>
<keyword evidence="12" id="KW-0689">Ribosomal protein</keyword>
<dbReference type="GO" id="GO:0103039">
    <property type="term" value="F:protein methylthiotransferase activity"/>
    <property type="evidence" value="ECO:0007669"/>
    <property type="project" value="UniProtKB-EC"/>
</dbReference>
<dbReference type="SUPFAM" id="SSF102114">
    <property type="entry name" value="Radical SAM enzymes"/>
    <property type="match status" value="1"/>
</dbReference>
<keyword evidence="12" id="KW-0687">Ribonucleoprotein</keyword>
<comment type="function">
    <text evidence="8">Catalyzes the methylthiolation of an aspartic acid residue of ribosomal protein uS12.</text>
</comment>
<evidence type="ECO:0000256" key="8">
    <source>
        <dbReference type="HAMAP-Rule" id="MF_01865"/>
    </source>
</evidence>
<feature type="binding site" evidence="8">
    <location>
        <position position="181"/>
    </location>
    <ligand>
        <name>[4Fe-4S] cluster</name>
        <dbReference type="ChEBI" id="CHEBI:49883"/>
        <label>2</label>
        <note>4Fe-4S-S-AdoMet</note>
    </ligand>
</feature>
<dbReference type="GO" id="GO:0051539">
    <property type="term" value="F:4 iron, 4 sulfur cluster binding"/>
    <property type="evidence" value="ECO:0007669"/>
    <property type="project" value="UniProtKB-UniRule"/>
</dbReference>
<dbReference type="AlphaFoldDB" id="A0A7C1JMU4"/>
<dbReference type="InterPro" id="IPR023404">
    <property type="entry name" value="rSAM_horseshoe"/>
</dbReference>
<dbReference type="InterPro" id="IPR002792">
    <property type="entry name" value="TRAM_dom"/>
</dbReference>
<organism evidence="12">
    <name type="scientific">Caldilinea aerophila</name>
    <dbReference type="NCBI Taxonomy" id="133453"/>
    <lineage>
        <taxon>Bacteria</taxon>
        <taxon>Bacillati</taxon>
        <taxon>Chloroflexota</taxon>
        <taxon>Caldilineae</taxon>
        <taxon>Caldilineales</taxon>
        <taxon>Caldilineaceae</taxon>
        <taxon>Caldilinea</taxon>
    </lineage>
</organism>
<comment type="caution">
    <text evidence="12">The sequence shown here is derived from an EMBL/GenBank/DDBJ whole genome shotgun (WGS) entry which is preliminary data.</text>
</comment>
<dbReference type="PANTHER" id="PTHR43837">
    <property type="entry name" value="RIBOSOMAL PROTEIN S12 METHYLTHIOTRANSFERASE RIMO"/>
    <property type="match status" value="1"/>
</dbReference>
<dbReference type="SMART" id="SM00729">
    <property type="entry name" value="Elp3"/>
    <property type="match status" value="1"/>
</dbReference>
<dbReference type="CDD" id="cd01335">
    <property type="entry name" value="Radical_SAM"/>
    <property type="match status" value="1"/>
</dbReference>
<dbReference type="InterPro" id="IPR058240">
    <property type="entry name" value="rSAM_sf"/>
</dbReference>
<dbReference type="GO" id="GO:0046872">
    <property type="term" value="F:metal ion binding"/>
    <property type="evidence" value="ECO:0007669"/>
    <property type="project" value="UniProtKB-KW"/>
</dbReference>
<dbReference type="InterPro" id="IPR005839">
    <property type="entry name" value="Methylthiotransferase"/>
</dbReference>
<sequence length="500" mass="55596">MKYHLVTLGCPKNKVDSDGIEMLLRGARYRPSDRPQDADVLIVNTCGFLEAAKEESIGVLQELSRRKRKHQILVAAGCLVQRNGAEVLERVPKVDGLLGTRRWMEVLELIALIRNGKERRRLERYALLGESEVSGIEFLGPQQAPALLGDPATDFVAAMPRPPVVAGSAYLKISEGCNAPCAFCTIPSFKGKLRSRPLEAVVDEAVALVQAGAKELVIVAQDTTDYGRDRGEPNSLPCLLSAICNRTDDRLRWVRLMYAYPGHVSDELIEVMADQPKIVPYLDMPLQHGDPRTLRRMRRPSRLEMVYDHIEKLRRAMPDIALRTTFIVGYPGETEEEFAGLLDFVRAIEFDKVGAFPFSPEPGTPAAELPDQVDDEVKQERYARLMEVQQPISLRKNQAQVGRLLDVLVEGEGRVEGSGEPLLLARSYRDAPEIDGLVLIPGVRGVAPGEMMQVLINGAMEYDLIGEPLVSETFSSKRLLSNRQLAPILLEEEEKNKTAV</sequence>
<dbReference type="EC" id="2.8.4.4" evidence="8"/>
<feature type="binding site" evidence="8">
    <location>
        <position position="78"/>
    </location>
    <ligand>
        <name>[4Fe-4S] cluster</name>
        <dbReference type="ChEBI" id="CHEBI:49883"/>
        <label>1</label>
    </ligand>
</feature>
<dbReference type="Gene3D" id="3.40.50.12160">
    <property type="entry name" value="Methylthiotransferase, N-terminal domain"/>
    <property type="match status" value="1"/>
</dbReference>
<dbReference type="InterPro" id="IPR006638">
    <property type="entry name" value="Elp3/MiaA/NifB-like_rSAM"/>
</dbReference>
<keyword evidence="4 8" id="KW-0949">S-adenosyl-L-methionine</keyword>
<comment type="similarity">
    <text evidence="8">Belongs to the methylthiotransferase family. RimO subfamily.</text>
</comment>
<dbReference type="PROSITE" id="PS50926">
    <property type="entry name" value="TRAM"/>
    <property type="match status" value="1"/>
</dbReference>
<comment type="cofactor">
    <cofactor evidence="8">
        <name>[4Fe-4S] cluster</name>
        <dbReference type="ChEBI" id="CHEBI:49883"/>
    </cofactor>
    <text evidence="8">Binds 2 [4Fe-4S] clusters. One cluster is coordinated with 3 cysteines and an exchangeable S-adenosyl-L-methionine.</text>
</comment>
<evidence type="ECO:0000256" key="1">
    <source>
        <dbReference type="ARBA" id="ARBA00022485"/>
    </source>
</evidence>
<evidence type="ECO:0000259" key="11">
    <source>
        <dbReference type="PROSITE" id="PS51918"/>
    </source>
</evidence>
<evidence type="ECO:0000256" key="4">
    <source>
        <dbReference type="ARBA" id="ARBA00022691"/>
    </source>
</evidence>
<reference evidence="12" key="1">
    <citation type="journal article" date="2020" name="mSystems">
        <title>Genome- and Community-Level Interaction Insights into Carbon Utilization and Element Cycling Functions of Hydrothermarchaeota in Hydrothermal Sediment.</title>
        <authorList>
            <person name="Zhou Z."/>
            <person name="Liu Y."/>
            <person name="Xu W."/>
            <person name="Pan J."/>
            <person name="Luo Z.H."/>
            <person name="Li M."/>
        </authorList>
    </citation>
    <scope>NUCLEOTIDE SEQUENCE [LARGE SCALE GENOMIC DNA]</scope>
    <source>
        <strain evidence="12">SpSt-289</strain>
    </source>
</reference>
<dbReference type="Pfam" id="PF18693">
    <property type="entry name" value="TRAM_2"/>
    <property type="match status" value="1"/>
</dbReference>
<feature type="binding site" evidence="8">
    <location>
        <position position="46"/>
    </location>
    <ligand>
        <name>[4Fe-4S] cluster</name>
        <dbReference type="ChEBI" id="CHEBI:49883"/>
        <label>1</label>
    </ligand>
</feature>
<keyword evidence="3 8" id="KW-0808">Transferase</keyword>
<keyword evidence="7 8" id="KW-0411">Iron-sulfur</keyword>
<dbReference type="NCBIfam" id="TIGR01125">
    <property type="entry name" value="30S ribosomal protein S12 methylthiotransferase RimO"/>
    <property type="match status" value="1"/>
</dbReference>